<sequence length="256" mass="27765">MPLTMNTAPPREGSQVLGFQAAELTYADGTVALSGVDLSVRAGEFVSVVGPSGCGKSTLLRIASGLESTTGGYTQVGANRVGYVFQDATLLPWRTVRDNVALLPELDHVGKAERYRRAASAIELVGLTGFEKHLPRRLSGGMRMRVSLARSLTIDPELFLFDEPFGALDEITRERLGTEITELFAARRFAGLFVTHSVTEAVFLSSRVAVMSGRPGRIVDEVDIPFDFPRRPEIRFTPEFAALASRISLALRGGHA</sequence>
<dbReference type="Gene3D" id="3.40.50.300">
    <property type="entry name" value="P-loop containing nucleotide triphosphate hydrolases"/>
    <property type="match status" value="1"/>
</dbReference>
<evidence type="ECO:0000313" key="5">
    <source>
        <dbReference type="EMBL" id="MQY18386.1"/>
    </source>
</evidence>
<keyword evidence="1" id="KW-0813">Transport</keyword>
<dbReference type="Proteomes" id="UP000438448">
    <property type="component" value="Unassembled WGS sequence"/>
</dbReference>
<dbReference type="OrthoDB" id="8773773at2"/>
<organism evidence="5 6">
    <name type="scientific">Nocardia macrotermitis</name>
    <dbReference type="NCBI Taxonomy" id="2585198"/>
    <lineage>
        <taxon>Bacteria</taxon>
        <taxon>Bacillati</taxon>
        <taxon>Actinomycetota</taxon>
        <taxon>Actinomycetes</taxon>
        <taxon>Mycobacteriales</taxon>
        <taxon>Nocardiaceae</taxon>
        <taxon>Nocardia</taxon>
    </lineage>
</organism>
<protein>
    <submittedName>
        <fullName evidence="5">Aliphatic sulfonates import ATP-binding protein SsuB</fullName>
        <ecNumber evidence="5">3.6.3.-</ecNumber>
    </submittedName>
</protein>
<dbReference type="InterPro" id="IPR050166">
    <property type="entry name" value="ABC_transporter_ATP-bind"/>
</dbReference>
<dbReference type="PANTHER" id="PTHR42788">
    <property type="entry name" value="TAURINE IMPORT ATP-BINDING PROTEIN-RELATED"/>
    <property type="match status" value="1"/>
</dbReference>
<dbReference type="CDD" id="cd03293">
    <property type="entry name" value="ABC_NrtD_SsuB_transporters"/>
    <property type="match status" value="1"/>
</dbReference>
<dbReference type="GO" id="GO:0016887">
    <property type="term" value="F:ATP hydrolysis activity"/>
    <property type="evidence" value="ECO:0007669"/>
    <property type="project" value="InterPro"/>
</dbReference>
<evidence type="ECO:0000256" key="3">
    <source>
        <dbReference type="ARBA" id="ARBA00022840"/>
    </source>
</evidence>
<dbReference type="EC" id="3.6.3.-" evidence="5"/>
<accession>A0A7K0CY31</accession>
<name>A0A7K0CY31_9NOCA</name>
<comment type="caution">
    <text evidence="5">The sequence shown here is derived from an EMBL/GenBank/DDBJ whole genome shotgun (WGS) entry which is preliminary data.</text>
</comment>
<dbReference type="InterPro" id="IPR017871">
    <property type="entry name" value="ABC_transporter-like_CS"/>
</dbReference>
<dbReference type="InterPro" id="IPR003439">
    <property type="entry name" value="ABC_transporter-like_ATP-bd"/>
</dbReference>
<dbReference type="PROSITE" id="PS50893">
    <property type="entry name" value="ABC_TRANSPORTER_2"/>
    <property type="match status" value="1"/>
</dbReference>
<keyword evidence="6" id="KW-1185">Reference proteome</keyword>
<dbReference type="AlphaFoldDB" id="A0A7K0CY31"/>
<dbReference type="PROSITE" id="PS00211">
    <property type="entry name" value="ABC_TRANSPORTER_1"/>
    <property type="match status" value="1"/>
</dbReference>
<proteinExistence type="predicted"/>
<feature type="domain" description="ABC transporter" evidence="4">
    <location>
        <begin position="17"/>
        <end position="238"/>
    </location>
</feature>
<dbReference type="PANTHER" id="PTHR42788:SF20">
    <property type="entry name" value="ABC TRANSPORTER ATP-BINDING PROTEIN"/>
    <property type="match status" value="1"/>
</dbReference>
<dbReference type="SUPFAM" id="SSF52540">
    <property type="entry name" value="P-loop containing nucleoside triphosphate hydrolases"/>
    <property type="match status" value="1"/>
</dbReference>
<dbReference type="Pfam" id="PF00005">
    <property type="entry name" value="ABC_tran"/>
    <property type="match status" value="1"/>
</dbReference>
<evidence type="ECO:0000259" key="4">
    <source>
        <dbReference type="PROSITE" id="PS50893"/>
    </source>
</evidence>
<keyword evidence="3 5" id="KW-0067">ATP-binding</keyword>
<dbReference type="InterPro" id="IPR027417">
    <property type="entry name" value="P-loop_NTPase"/>
</dbReference>
<dbReference type="InterPro" id="IPR003593">
    <property type="entry name" value="AAA+_ATPase"/>
</dbReference>
<evidence type="ECO:0000313" key="6">
    <source>
        <dbReference type="Proteomes" id="UP000438448"/>
    </source>
</evidence>
<dbReference type="SMART" id="SM00382">
    <property type="entry name" value="AAA"/>
    <property type="match status" value="1"/>
</dbReference>
<dbReference type="GO" id="GO:0005524">
    <property type="term" value="F:ATP binding"/>
    <property type="evidence" value="ECO:0007669"/>
    <property type="project" value="UniProtKB-KW"/>
</dbReference>
<keyword evidence="2" id="KW-0547">Nucleotide-binding</keyword>
<dbReference type="RefSeq" id="WP_153408544.1">
    <property type="nucleotide sequence ID" value="NZ_WEGK01000002.1"/>
</dbReference>
<dbReference type="EMBL" id="WEGK01000002">
    <property type="protein sequence ID" value="MQY18386.1"/>
    <property type="molecule type" value="Genomic_DNA"/>
</dbReference>
<gene>
    <name evidence="5" type="primary">ssuB_2</name>
    <name evidence="5" type="ORF">NRB20_14620</name>
</gene>
<keyword evidence="5" id="KW-0378">Hydrolase</keyword>
<evidence type="ECO:0000256" key="1">
    <source>
        <dbReference type="ARBA" id="ARBA00022448"/>
    </source>
</evidence>
<evidence type="ECO:0000256" key="2">
    <source>
        <dbReference type="ARBA" id="ARBA00022741"/>
    </source>
</evidence>
<reference evidence="5 6" key="1">
    <citation type="submission" date="2019-10" db="EMBL/GenBank/DDBJ databases">
        <title>Nocardia macrotermitis sp. nov. and Nocardia aurantia sp. nov., isolated from the gut of fungus growing-termite Macrotermes natalensis.</title>
        <authorList>
            <person name="Benndorf R."/>
            <person name="Schwitalla J."/>
            <person name="Martin K."/>
            <person name="De Beer W."/>
            <person name="Kaster A.-K."/>
            <person name="Vollmers J."/>
            <person name="Poulsen M."/>
            <person name="Beemelmanns C."/>
        </authorList>
    </citation>
    <scope>NUCLEOTIDE SEQUENCE [LARGE SCALE GENOMIC DNA]</scope>
    <source>
        <strain evidence="5 6">RB20</strain>
    </source>
</reference>